<dbReference type="Proteomes" id="UP001237152">
    <property type="component" value="Segment"/>
</dbReference>
<dbReference type="EMBL" id="MK174290">
    <property type="protein sequence ID" value="QBZ81303.1"/>
    <property type="molecule type" value="Genomic_DNA"/>
</dbReference>
<feature type="region of interest" description="Disordered" evidence="1">
    <location>
        <begin position="29"/>
        <end position="51"/>
    </location>
</feature>
<evidence type="ECO:0000256" key="1">
    <source>
        <dbReference type="SAM" id="MobiDB-lite"/>
    </source>
</evidence>
<reference evidence="2" key="1">
    <citation type="journal article" date="2019" name="Front. Microbiol.">
        <title>Pandoravirus Celtis Illustrates the Microevolution Processes at Work in the Giant Pandoraviridae Genomes.</title>
        <authorList>
            <person name="Legendre M."/>
            <person name="Alempic J.M."/>
            <person name="Philippe N."/>
            <person name="Lartigue A."/>
            <person name="Jeudy S."/>
            <person name="Poirot O."/>
            <person name="Ta N.T."/>
            <person name="Nin S."/>
            <person name="Coute Y."/>
            <person name="Abergel C."/>
            <person name="Claverie J.M."/>
        </authorList>
    </citation>
    <scope>NUCLEOTIDE SEQUENCE</scope>
</reference>
<evidence type="ECO:0000313" key="2">
    <source>
        <dbReference type="EMBL" id="QBZ81303.1"/>
    </source>
</evidence>
<name>A0A4D6EIZ4_9VIRU</name>
<sequence length="113" mass="13105">MRRPGRRCHDYAFFAPRNVVACRPFVGDRSGRKRRRASGPHMSPSGHDHTRRRGTWAFCCRRDFGPERVALYVEREHFGVRWLCLYAAMAIRLDFGQSADMAKIDRPMAGYTS</sequence>
<accession>A0A4D6EIZ4</accession>
<protein>
    <submittedName>
        <fullName evidence="2">Uncharacterized protein</fullName>
    </submittedName>
</protein>
<evidence type="ECO:0000313" key="3">
    <source>
        <dbReference type="Proteomes" id="UP001237152"/>
    </source>
</evidence>
<organism evidence="2 3">
    <name type="scientific">Pandoravirus celtis</name>
    <dbReference type="NCBI Taxonomy" id="2568002"/>
    <lineage>
        <taxon>Viruses</taxon>
        <taxon>Pandoravirus</taxon>
    </lineage>
</organism>
<proteinExistence type="predicted"/>
<gene>
    <name evidence="2" type="ORF">pclt_cds_716</name>
</gene>